<organism evidence="22 23">
    <name type="scientific">Xiphophorus maculatus</name>
    <name type="common">Southern platyfish</name>
    <name type="synonym">Platypoecilus maculatus</name>
    <dbReference type="NCBI Taxonomy" id="8083"/>
    <lineage>
        <taxon>Eukaryota</taxon>
        <taxon>Metazoa</taxon>
        <taxon>Chordata</taxon>
        <taxon>Craniata</taxon>
        <taxon>Vertebrata</taxon>
        <taxon>Euteleostomi</taxon>
        <taxon>Actinopterygii</taxon>
        <taxon>Neopterygii</taxon>
        <taxon>Teleostei</taxon>
        <taxon>Neoteleostei</taxon>
        <taxon>Acanthomorphata</taxon>
        <taxon>Ovalentaria</taxon>
        <taxon>Atherinomorphae</taxon>
        <taxon>Cyprinodontiformes</taxon>
        <taxon>Poeciliidae</taxon>
        <taxon>Poeciliinae</taxon>
        <taxon>Xiphophorus</taxon>
    </lineage>
</organism>
<dbReference type="GO" id="GO:0003964">
    <property type="term" value="F:RNA-directed DNA polymerase activity"/>
    <property type="evidence" value="ECO:0007669"/>
    <property type="project" value="UniProtKB-KW"/>
</dbReference>
<keyword evidence="17" id="KW-0233">DNA recombination</keyword>
<comment type="similarity">
    <text evidence="1">Belongs to the beta type-B retroviral polymerase family. HERV class-II K(HML-2) pol subfamily.</text>
</comment>
<dbReference type="InterPro" id="IPR041588">
    <property type="entry name" value="Integrase_H2C2"/>
</dbReference>
<keyword evidence="15" id="KW-0239">DNA-directed DNA polymerase</keyword>
<dbReference type="CDD" id="cd00303">
    <property type="entry name" value="retropepsin_like"/>
    <property type="match status" value="1"/>
</dbReference>
<keyword evidence="14" id="KW-0695">RNA-directed DNA polymerase</keyword>
<feature type="region of interest" description="Disordered" evidence="19">
    <location>
        <begin position="222"/>
        <end position="248"/>
    </location>
</feature>
<dbReference type="PROSITE" id="PS50878">
    <property type="entry name" value="RT_POL"/>
    <property type="match status" value="1"/>
</dbReference>
<keyword evidence="8" id="KW-0479">Metal-binding</keyword>
<dbReference type="PANTHER" id="PTHR37984:SF5">
    <property type="entry name" value="PROTEIN NYNRIN-LIKE"/>
    <property type="match status" value="1"/>
</dbReference>
<feature type="region of interest" description="Disordered" evidence="19">
    <location>
        <begin position="1"/>
        <end position="39"/>
    </location>
</feature>
<dbReference type="SUPFAM" id="SSF50630">
    <property type="entry name" value="Acid proteases"/>
    <property type="match status" value="1"/>
</dbReference>
<accession>A0A3B5R366</accession>
<dbReference type="Gene3D" id="3.30.420.10">
    <property type="entry name" value="Ribonuclease H-like superfamily/Ribonuclease H"/>
    <property type="match status" value="1"/>
</dbReference>
<evidence type="ECO:0000259" key="21">
    <source>
        <dbReference type="PROSITE" id="PS50994"/>
    </source>
</evidence>
<dbReference type="FunFam" id="3.10.10.10:FF:000007">
    <property type="entry name" value="Retrovirus-related Pol polyprotein from transposon 17.6-like Protein"/>
    <property type="match status" value="1"/>
</dbReference>
<evidence type="ECO:0000256" key="15">
    <source>
        <dbReference type="ARBA" id="ARBA00022932"/>
    </source>
</evidence>
<dbReference type="Gene3D" id="1.10.340.70">
    <property type="match status" value="1"/>
</dbReference>
<evidence type="ECO:0000256" key="13">
    <source>
        <dbReference type="ARBA" id="ARBA00022908"/>
    </source>
</evidence>
<dbReference type="GO" id="GO:0004190">
    <property type="term" value="F:aspartic-type endopeptidase activity"/>
    <property type="evidence" value="ECO:0007669"/>
    <property type="project" value="UniProtKB-KW"/>
</dbReference>
<evidence type="ECO:0000256" key="2">
    <source>
        <dbReference type="ARBA" id="ARBA00012180"/>
    </source>
</evidence>
<dbReference type="InterPro" id="IPR043502">
    <property type="entry name" value="DNA/RNA_pol_sf"/>
</dbReference>
<evidence type="ECO:0000256" key="5">
    <source>
        <dbReference type="ARBA" id="ARBA00022679"/>
    </source>
</evidence>
<evidence type="ECO:0000256" key="8">
    <source>
        <dbReference type="ARBA" id="ARBA00022723"/>
    </source>
</evidence>
<dbReference type="InterPro" id="IPR036397">
    <property type="entry name" value="RNaseH_sf"/>
</dbReference>
<evidence type="ECO:0000256" key="9">
    <source>
        <dbReference type="ARBA" id="ARBA00022750"/>
    </source>
</evidence>
<keyword evidence="5" id="KW-0808">Transferase</keyword>
<evidence type="ECO:0000256" key="16">
    <source>
        <dbReference type="ARBA" id="ARBA00023125"/>
    </source>
</evidence>
<dbReference type="Proteomes" id="UP000002852">
    <property type="component" value="Unassembled WGS sequence"/>
</dbReference>
<evidence type="ECO:0000256" key="14">
    <source>
        <dbReference type="ARBA" id="ARBA00022918"/>
    </source>
</evidence>
<name>A0A3B5R366_XIPMA</name>
<keyword evidence="12" id="KW-0460">Magnesium</keyword>
<dbReference type="GO" id="GO:0006508">
    <property type="term" value="P:proteolysis"/>
    <property type="evidence" value="ECO:0007669"/>
    <property type="project" value="UniProtKB-KW"/>
</dbReference>
<evidence type="ECO:0000256" key="6">
    <source>
        <dbReference type="ARBA" id="ARBA00022695"/>
    </source>
</evidence>
<dbReference type="InterPro" id="IPR005162">
    <property type="entry name" value="Retrotrans_gag_dom"/>
</dbReference>
<evidence type="ECO:0000256" key="18">
    <source>
        <dbReference type="ARBA" id="ARBA00039658"/>
    </source>
</evidence>
<dbReference type="InterPro" id="IPR056924">
    <property type="entry name" value="SH3_Tf2-1"/>
</dbReference>
<dbReference type="Gene3D" id="2.40.70.10">
    <property type="entry name" value="Acid Proteases"/>
    <property type="match status" value="1"/>
</dbReference>
<dbReference type="PROSITE" id="PS50994">
    <property type="entry name" value="INTEGRASE"/>
    <property type="match status" value="1"/>
</dbReference>
<dbReference type="Pfam" id="PF24626">
    <property type="entry name" value="SH3_Tf2-1"/>
    <property type="match status" value="1"/>
</dbReference>
<evidence type="ECO:0000256" key="11">
    <source>
        <dbReference type="ARBA" id="ARBA00022801"/>
    </source>
</evidence>
<dbReference type="GO" id="GO:0015074">
    <property type="term" value="P:DNA integration"/>
    <property type="evidence" value="ECO:0007669"/>
    <property type="project" value="UniProtKB-KW"/>
</dbReference>
<feature type="domain" description="Integrase catalytic" evidence="21">
    <location>
        <begin position="1239"/>
        <end position="1403"/>
    </location>
</feature>
<evidence type="ECO:0000256" key="12">
    <source>
        <dbReference type="ARBA" id="ARBA00022842"/>
    </source>
</evidence>
<dbReference type="GO" id="GO:0003887">
    <property type="term" value="F:DNA-directed DNA polymerase activity"/>
    <property type="evidence" value="ECO:0007669"/>
    <property type="project" value="UniProtKB-KW"/>
</dbReference>
<feature type="compositionally biased region" description="Basic and acidic residues" evidence="19">
    <location>
        <begin position="1"/>
        <end position="16"/>
    </location>
</feature>
<dbReference type="GO" id="GO:0004523">
    <property type="term" value="F:RNA-DNA hybrid ribonuclease activity"/>
    <property type="evidence" value="ECO:0007669"/>
    <property type="project" value="UniProtKB-EC"/>
</dbReference>
<dbReference type="Pfam" id="PF17921">
    <property type="entry name" value="Integrase_H2C2"/>
    <property type="match status" value="1"/>
</dbReference>
<dbReference type="SUPFAM" id="SSF56672">
    <property type="entry name" value="DNA/RNA polymerases"/>
    <property type="match status" value="1"/>
</dbReference>
<evidence type="ECO:0000313" key="23">
    <source>
        <dbReference type="Proteomes" id="UP000002852"/>
    </source>
</evidence>
<dbReference type="CDD" id="cd01647">
    <property type="entry name" value="RT_LTR"/>
    <property type="match status" value="1"/>
</dbReference>
<dbReference type="Pfam" id="PF00078">
    <property type="entry name" value="RVT_1"/>
    <property type="match status" value="1"/>
</dbReference>
<keyword evidence="9" id="KW-0064">Aspartyl protease</keyword>
<dbReference type="OMA" id="DTHIMAD"/>
<dbReference type="EC" id="2.7.7.49" evidence="3"/>
<keyword evidence="23" id="KW-1185">Reference proteome</keyword>
<dbReference type="InterPro" id="IPR012337">
    <property type="entry name" value="RNaseH-like_sf"/>
</dbReference>
<dbReference type="Pfam" id="PF17917">
    <property type="entry name" value="RT_RNaseH"/>
    <property type="match status" value="1"/>
</dbReference>
<evidence type="ECO:0000256" key="19">
    <source>
        <dbReference type="SAM" id="MobiDB-lite"/>
    </source>
</evidence>
<keyword evidence="11" id="KW-0378">Hydrolase</keyword>
<dbReference type="InterPro" id="IPR041373">
    <property type="entry name" value="RT_RNaseH"/>
</dbReference>
<evidence type="ECO:0000256" key="10">
    <source>
        <dbReference type="ARBA" id="ARBA00022759"/>
    </source>
</evidence>
<evidence type="ECO:0000256" key="4">
    <source>
        <dbReference type="ARBA" id="ARBA00022670"/>
    </source>
</evidence>
<keyword evidence="10" id="KW-0255">Endonuclease</keyword>
<feature type="domain" description="Reverse transcriptase" evidence="20">
    <location>
        <begin position="705"/>
        <end position="884"/>
    </location>
</feature>
<dbReference type="InterPro" id="IPR043128">
    <property type="entry name" value="Rev_trsase/Diguanyl_cyclase"/>
</dbReference>
<dbReference type="EC" id="3.1.26.4" evidence="2"/>
<evidence type="ECO:0000313" key="22">
    <source>
        <dbReference type="Ensembl" id="ENSXMAP00000038033.1"/>
    </source>
</evidence>
<proteinExistence type="inferred from homology"/>
<protein>
    <recommendedName>
        <fullName evidence="18">Gypsy retrotransposon integrase-like protein 1</fullName>
        <ecNumber evidence="3">2.7.7.49</ecNumber>
        <ecNumber evidence="2">3.1.26.4</ecNumber>
    </recommendedName>
</protein>
<keyword evidence="13" id="KW-0229">DNA integration</keyword>
<dbReference type="GeneTree" id="ENSGT01100000263500"/>
<dbReference type="Pfam" id="PF03732">
    <property type="entry name" value="Retrotrans_gag"/>
    <property type="match status" value="1"/>
</dbReference>
<dbReference type="Pfam" id="PF00665">
    <property type="entry name" value="rve"/>
    <property type="match status" value="1"/>
</dbReference>
<dbReference type="InterPro" id="IPR021109">
    <property type="entry name" value="Peptidase_aspartic_dom_sf"/>
</dbReference>
<keyword evidence="16" id="KW-0238">DNA-binding</keyword>
<dbReference type="InterPro" id="IPR001584">
    <property type="entry name" value="Integrase_cat-core"/>
</dbReference>
<keyword evidence="7" id="KW-0540">Nuclease</keyword>
<dbReference type="FunFam" id="1.10.340.70:FF:000001">
    <property type="entry name" value="Retrovirus-related Pol polyprotein from transposon gypsy-like Protein"/>
    <property type="match status" value="1"/>
</dbReference>
<dbReference type="GO" id="GO:0006310">
    <property type="term" value="P:DNA recombination"/>
    <property type="evidence" value="ECO:0007669"/>
    <property type="project" value="UniProtKB-KW"/>
</dbReference>
<dbReference type="PANTHER" id="PTHR37984">
    <property type="entry name" value="PROTEIN CBG26694"/>
    <property type="match status" value="1"/>
</dbReference>
<evidence type="ECO:0000256" key="7">
    <source>
        <dbReference type="ARBA" id="ARBA00022722"/>
    </source>
</evidence>
<dbReference type="InParanoid" id="A0A3B5R366"/>
<sequence length="1544" mass="174875">MEEMSHHQTEAEESVDRVVGPILETEETDNVPRGDSWVTRRNPVGEITSLLSSLYVSDEENNDEEEEEIPGFTPADLSRFKDELTAVVEKVSTLEENYQDSVASALNREQNIRTYIDSSVEALEQRMITTLREFEEKLVQCLQRRDDRWKVEVEKLKRAYRSTTTRPLIRAERDLDISDVQWTPKMAPSTVQAPVVYTSTCQRPPTIHSTQLASCRLSEDHQSACSGDQDRPAPGLSEELPAAPPTSRGVSTLHLAVPLSSSRTAVVYAKPPIHLDFPTFGEARDVADVLNFIDQCETFLSVRPLSDPELIGALTGVLKGPAHSWWCVAKNQIQNWMDFKEAFYAAFLPPDYLSEVEEKLREMVQLPEQCLRDFAFDYRALCLRWKPDISEVELVRRILNNCNPKLAGCLRGTVTTMDQLVTVGSQVERDCAGAKAYWGKVDHQKSKGKAPAKPPSKGNFRRPADVVSVVQRGPRLASSLLYVPVEIRDKKYHAVLDTACTFTLMRHSQWQEMARTDEHLKQADNQRFALANGRTYSAMGKTTILYCWHGMMWSLDTFVVEDANLTFPIILGLDFLTKTSTIINLGDHTYGVKGPRGYSFYPFIAPPPSNSAGRPSSSSLSLIMALPIKDTDDFPAKRGPAAFNQTPEVTHLLQAWPTVCTDTLGKTSLEVHHIYTTDEIPVRSRAYRVSPFKRQIIKEHIEKMLQDGIIEPSQSSWASPVVLVPKPDKSFRFCVDYRALNAKTRQDAYPMPLIHELLESMNGASVFSTLDLKSGYWQMAVAEESKAKTAVITPFGLYQFKCMPFGLKNAGASFQRLMERVLGELRGKICFVYIDDVIIFSPSPEQHMKDLEAVFSKLHQANLTLNLGKCNFFQSELKFLGHIVSGQGVQVDASKSWAITNYPEPTDKRSLQRFLGLVGWYHKFIAHFADIAAPLYYLLKKDSKWDWCPDCQQAFEKLKQALVEAPILMQPDFQRPFEIHTDASDVGLGAVLVQMTPEGERVIAYASRALRGAECNYSTSEKECLAVVWAVEKWRHFIDGSEFTLFTDHAALTWAFNCPKASSRLTRWVLRLQEYHFSVRYRKGLHNLVPDALSRAVQKTDLMYVAAVMSKPESELPSSLAEIKLAQEQDSALLDMVQMSADKDPNRIGFCQVQDVWYRKSFIKNQGEKFQLVVPKSMIIQFLSYFHDHPLSGHLGKLKTLLRILEVAWWPSVRKDVWAYVKACVTCQKYKPDNKKPAGLMQPTAVTEAGEKIGVDLMGPLPRSKNGNKYLLVIIDYFTKWIEVFPLKDSKAQKITSILKNEIFTRFGVPQELVSDRGPQFTSHEMEKFCRTWGVIQKFTTSYHPQANLTERSNRTIKTMIASFVGEHHSNWDQWIQEFRFAINAAQHETTGRSPAELTLGRPLKGPLERIIGHSPSPQQTPYKLLDRHKEMTEQVKRKIGLSQARQAKYYNARRRSVQLFPGDLVWVRSHPLSKATDKFSSKLAPKWSGPAVVRKQLGPVNYQIQWTDQNRKTDTVNVVNLKPYYGVQVQEPLAGGGGSVTSQ</sequence>
<keyword evidence="6" id="KW-0548">Nucleotidyltransferase</keyword>
<dbReference type="GO" id="GO:0003677">
    <property type="term" value="F:DNA binding"/>
    <property type="evidence" value="ECO:0007669"/>
    <property type="project" value="UniProtKB-KW"/>
</dbReference>
<reference evidence="22" key="4">
    <citation type="submission" date="2025-09" db="UniProtKB">
        <authorList>
            <consortium name="Ensembl"/>
        </authorList>
    </citation>
    <scope>IDENTIFICATION</scope>
    <source>
        <strain evidence="22">JP 163 A</strain>
    </source>
</reference>
<dbReference type="CDD" id="cd09274">
    <property type="entry name" value="RNase_HI_RT_Ty3"/>
    <property type="match status" value="1"/>
</dbReference>
<reference evidence="23" key="1">
    <citation type="submission" date="2012-01" db="EMBL/GenBank/DDBJ databases">
        <authorList>
            <person name="Walter R."/>
            <person name="Schartl M."/>
            <person name="Warren W."/>
        </authorList>
    </citation>
    <scope>NUCLEOTIDE SEQUENCE [LARGE SCALE GENOMIC DNA]</scope>
    <source>
        <strain evidence="23">JP 163 A</strain>
    </source>
</reference>
<dbReference type="Ensembl" id="ENSXMAT00000035122.1">
    <property type="protein sequence ID" value="ENSXMAP00000038033.1"/>
    <property type="gene ID" value="ENSXMAG00000023331.1"/>
</dbReference>
<dbReference type="GO" id="GO:0046872">
    <property type="term" value="F:metal ion binding"/>
    <property type="evidence" value="ECO:0007669"/>
    <property type="project" value="UniProtKB-KW"/>
</dbReference>
<evidence type="ECO:0000256" key="1">
    <source>
        <dbReference type="ARBA" id="ARBA00010879"/>
    </source>
</evidence>
<evidence type="ECO:0000259" key="20">
    <source>
        <dbReference type="PROSITE" id="PS50878"/>
    </source>
</evidence>
<reference evidence="23" key="2">
    <citation type="journal article" date="2013" name="Nat. Genet.">
        <title>The genome of the platyfish, Xiphophorus maculatus, provides insights into evolutionary adaptation and several complex traits.</title>
        <authorList>
            <person name="Schartl M."/>
            <person name="Walter R.B."/>
            <person name="Shen Y."/>
            <person name="Garcia T."/>
            <person name="Catchen J."/>
            <person name="Amores A."/>
            <person name="Braasch I."/>
            <person name="Chalopin D."/>
            <person name="Volff J.N."/>
            <person name="Lesch K.P."/>
            <person name="Bisazza A."/>
            <person name="Minx P."/>
            <person name="Hillier L."/>
            <person name="Wilson R.K."/>
            <person name="Fuerstenberg S."/>
            <person name="Boore J."/>
            <person name="Searle S."/>
            <person name="Postlethwait J.H."/>
            <person name="Warren W.C."/>
        </authorList>
    </citation>
    <scope>NUCLEOTIDE SEQUENCE [LARGE SCALE GENOMIC DNA]</scope>
    <source>
        <strain evidence="23">JP 163 A</strain>
    </source>
</reference>
<dbReference type="FunFam" id="3.30.420.10:FF:000032">
    <property type="entry name" value="Retrovirus-related Pol polyprotein from transposon 297-like Protein"/>
    <property type="match status" value="1"/>
</dbReference>
<dbReference type="InterPro" id="IPR000477">
    <property type="entry name" value="RT_dom"/>
</dbReference>
<evidence type="ECO:0000256" key="17">
    <source>
        <dbReference type="ARBA" id="ARBA00023172"/>
    </source>
</evidence>
<dbReference type="SUPFAM" id="SSF53098">
    <property type="entry name" value="Ribonuclease H-like"/>
    <property type="match status" value="1"/>
</dbReference>
<dbReference type="InterPro" id="IPR050951">
    <property type="entry name" value="Retrovirus_Pol_polyprotein"/>
</dbReference>
<dbReference type="Gene3D" id="3.10.10.10">
    <property type="entry name" value="HIV Type 1 Reverse Transcriptase, subunit A, domain 1"/>
    <property type="match status" value="1"/>
</dbReference>
<reference evidence="22" key="3">
    <citation type="submission" date="2025-08" db="UniProtKB">
        <authorList>
            <consortium name="Ensembl"/>
        </authorList>
    </citation>
    <scope>IDENTIFICATION</scope>
    <source>
        <strain evidence="22">JP 163 A</strain>
    </source>
</reference>
<dbReference type="FunFam" id="3.30.70.270:FF:000020">
    <property type="entry name" value="Transposon Tf2-6 polyprotein-like Protein"/>
    <property type="match status" value="1"/>
</dbReference>
<keyword evidence="4" id="KW-0645">Protease</keyword>
<dbReference type="Gene3D" id="3.30.70.270">
    <property type="match status" value="2"/>
</dbReference>
<dbReference type="FunFam" id="3.10.20.370:FF:000001">
    <property type="entry name" value="Retrovirus-related Pol polyprotein from transposon 17.6-like protein"/>
    <property type="match status" value="1"/>
</dbReference>
<evidence type="ECO:0000256" key="3">
    <source>
        <dbReference type="ARBA" id="ARBA00012493"/>
    </source>
</evidence>